<dbReference type="RefSeq" id="WP_115090649.1">
    <property type="nucleotide sequence ID" value="NZ_CP068107.1"/>
</dbReference>
<accession>A0A378RM42</accession>
<name>A0A378RM42_MYROD</name>
<sequence>MRKIVILVMLTINSLAFSQDVKKLPRSTTIAIIQVKPEEIKIENKINLQEFIENLYINSSKYFNEGALPVVEKGEFNVILLDKDSKQVYMKSADFKDYTLNDIESFAFEKSGYSTIYGVQGYYFGIVTIKLKVQ</sequence>
<evidence type="ECO:0000313" key="2">
    <source>
        <dbReference type="Proteomes" id="UP000255024"/>
    </source>
</evidence>
<keyword evidence="2" id="KW-1185">Reference proteome</keyword>
<dbReference type="AlphaFoldDB" id="A0A378RM42"/>
<dbReference type="EMBL" id="UGQL01000001">
    <property type="protein sequence ID" value="STZ27778.1"/>
    <property type="molecule type" value="Genomic_DNA"/>
</dbReference>
<proteinExistence type="predicted"/>
<reference evidence="1 2" key="1">
    <citation type="submission" date="2018-06" db="EMBL/GenBank/DDBJ databases">
        <authorList>
            <consortium name="Pathogen Informatics"/>
            <person name="Doyle S."/>
        </authorList>
    </citation>
    <scope>NUCLEOTIDE SEQUENCE [LARGE SCALE GENOMIC DNA]</scope>
    <source>
        <strain evidence="1 2">NCTC11179</strain>
    </source>
</reference>
<protein>
    <submittedName>
        <fullName evidence="1">Uncharacterized protein</fullName>
    </submittedName>
</protein>
<organism evidence="1 2">
    <name type="scientific">Myroides odoratus</name>
    <name type="common">Flavobacterium odoratum</name>
    <dbReference type="NCBI Taxonomy" id="256"/>
    <lineage>
        <taxon>Bacteria</taxon>
        <taxon>Pseudomonadati</taxon>
        <taxon>Bacteroidota</taxon>
        <taxon>Flavobacteriia</taxon>
        <taxon>Flavobacteriales</taxon>
        <taxon>Flavobacteriaceae</taxon>
        <taxon>Myroides</taxon>
    </lineage>
</organism>
<gene>
    <name evidence="1" type="ORF">NCTC11179_01314</name>
</gene>
<evidence type="ECO:0000313" key="1">
    <source>
        <dbReference type="EMBL" id="STZ27778.1"/>
    </source>
</evidence>
<dbReference type="Proteomes" id="UP000255024">
    <property type="component" value="Unassembled WGS sequence"/>
</dbReference>